<proteinExistence type="predicted"/>
<protein>
    <submittedName>
        <fullName evidence="2">Uncharacterized protein</fullName>
    </submittedName>
</protein>
<accession>A0A9P5PDP2</accession>
<reference evidence="2" key="1">
    <citation type="submission" date="2020-11" db="EMBL/GenBank/DDBJ databases">
        <authorList>
            <consortium name="DOE Joint Genome Institute"/>
            <person name="Ahrendt S."/>
            <person name="Riley R."/>
            <person name="Andreopoulos W."/>
            <person name="Labutti K."/>
            <person name="Pangilinan J."/>
            <person name="Ruiz-Duenas F.J."/>
            <person name="Barrasa J.M."/>
            <person name="Sanchez-Garcia M."/>
            <person name="Camarero S."/>
            <person name="Miyauchi S."/>
            <person name="Serrano A."/>
            <person name="Linde D."/>
            <person name="Babiker R."/>
            <person name="Drula E."/>
            <person name="Ayuso-Fernandez I."/>
            <person name="Pacheco R."/>
            <person name="Padilla G."/>
            <person name="Ferreira P."/>
            <person name="Barriuso J."/>
            <person name="Kellner H."/>
            <person name="Castanera R."/>
            <person name="Alfaro M."/>
            <person name="Ramirez L."/>
            <person name="Pisabarro A.G."/>
            <person name="Kuo A."/>
            <person name="Tritt A."/>
            <person name="Lipzen A."/>
            <person name="He G."/>
            <person name="Yan M."/>
            <person name="Ng V."/>
            <person name="Cullen D."/>
            <person name="Martin F."/>
            <person name="Rosso M.-N."/>
            <person name="Henrissat B."/>
            <person name="Hibbett D."/>
            <person name="Martinez A.T."/>
            <person name="Grigoriev I.V."/>
        </authorList>
    </citation>
    <scope>NUCLEOTIDE SEQUENCE</scope>
    <source>
        <strain evidence="2">AH 40177</strain>
    </source>
</reference>
<dbReference type="AlphaFoldDB" id="A0A9P5PDP2"/>
<evidence type="ECO:0000313" key="3">
    <source>
        <dbReference type="Proteomes" id="UP000772434"/>
    </source>
</evidence>
<comment type="caution">
    <text evidence="2">The sequence shown here is derived from an EMBL/GenBank/DDBJ whole genome shotgun (WGS) entry which is preliminary data.</text>
</comment>
<organism evidence="2 3">
    <name type="scientific">Rhodocollybia butyracea</name>
    <dbReference type="NCBI Taxonomy" id="206335"/>
    <lineage>
        <taxon>Eukaryota</taxon>
        <taxon>Fungi</taxon>
        <taxon>Dikarya</taxon>
        <taxon>Basidiomycota</taxon>
        <taxon>Agaricomycotina</taxon>
        <taxon>Agaricomycetes</taxon>
        <taxon>Agaricomycetidae</taxon>
        <taxon>Agaricales</taxon>
        <taxon>Marasmiineae</taxon>
        <taxon>Omphalotaceae</taxon>
        <taxon>Rhodocollybia</taxon>
    </lineage>
</organism>
<sequence length="161" mass="18607">MRDRYNSSTTDSDYRDSSENEAAHDAFYHLTHGGKQDPQAYDYDPANRLSLDSYELLAPDFCAPLTLRRPTPVKSENLHAPLTKPTSVRSDSSQDRDLLKTPERLALEVRHLEARVWVLQRQVQTYKDLFDCLGYICSGVGDEQVMRVSRQERFYTVLTYI</sequence>
<evidence type="ECO:0000313" key="2">
    <source>
        <dbReference type="EMBL" id="KAF9063276.1"/>
    </source>
</evidence>
<evidence type="ECO:0000256" key="1">
    <source>
        <dbReference type="SAM" id="MobiDB-lite"/>
    </source>
</evidence>
<feature type="region of interest" description="Disordered" evidence="1">
    <location>
        <begin position="1"/>
        <end position="44"/>
    </location>
</feature>
<keyword evidence="3" id="KW-1185">Reference proteome</keyword>
<name>A0A9P5PDP2_9AGAR</name>
<dbReference type="Proteomes" id="UP000772434">
    <property type="component" value="Unassembled WGS sequence"/>
</dbReference>
<dbReference type="EMBL" id="JADNRY010000149">
    <property type="protein sequence ID" value="KAF9063276.1"/>
    <property type="molecule type" value="Genomic_DNA"/>
</dbReference>
<feature type="region of interest" description="Disordered" evidence="1">
    <location>
        <begin position="73"/>
        <end position="97"/>
    </location>
</feature>
<feature type="compositionally biased region" description="Basic and acidic residues" evidence="1">
    <location>
        <begin position="12"/>
        <end position="27"/>
    </location>
</feature>
<gene>
    <name evidence="2" type="ORF">BDP27DRAFT_1368112</name>
</gene>